<dbReference type="InterPro" id="IPR058210">
    <property type="entry name" value="SACS/Nov_dom"/>
</dbReference>
<dbReference type="Pfam" id="PF25794">
    <property type="entry name" value="SACS"/>
    <property type="match status" value="1"/>
</dbReference>
<dbReference type="AlphaFoldDB" id="A0A072PM93"/>
<feature type="domain" description="Sacsin/Nov" evidence="1">
    <location>
        <begin position="114"/>
        <end position="200"/>
    </location>
</feature>
<dbReference type="PANTHER" id="PTHR32387">
    <property type="entry name" value="WU:FJ29H11"/>
    <property type="match status" value="1"/>
</dbReference>
<protein>
    <recommendedName>
        <fullName evidence="1">Sacsin/Nov domain-containing protein</fullName>
    </recommendedName>
</protein>
<dbReference type="InterPro" id="IPR052957">
    <property type="entry name" value="Auxin_embryo_med"/>
</dbReference>
<dbReference type="OrthoDB" id="1262810at2759"/>
<evidence type="ECO:0000313" key="2">
    <source>
        <dbReference type="EMBL" id="KEF61001.1"/>
    </source>
</evidence>
<organism evidence="2 3">
    <name type="scientific">Exophiala aquamarina CBS 119918</name>
    <dbReference type="NCBI Taxonomy" id="1182545"/>
    <lineage>
        <taxon>Eukaryota</taxon>
        <taxon>Fungi</taxon>
        <taxon>Dikarya</taxon>
        <taxon>Ascomycota</taxon>
        <taxon>Pezizomycotina</taxon>
        <taxon>Eurotiomycetes</taxon>
        <taxon>Chaetothyriomycetidae</taxon>
        <taxon>Chaetothyriales</taxon>
        <taxon>Herpotrichiellaceae</taxon>
        <taxon>Exophiala</taxon>
    </lineage>
</organism>
<dbReference type="SUPFAM" id="SSF55874">
    <property type="entry name" value="ATPase domain of HSP90 chaperone/DNA topoisomerase II/histidine kinase"/>
    <property type="match status" value="1"/>
</dbReference>
<keyword evidence="3" id="KW-1185">Reference proteome</keyword>
<dbReference type="VEuPathDB" id="FungiDB:A1O9_02565"/>
<dbReference type="Gene3D" id="3.30.565.10">
    <property type="entry name" value="Histidine kinase-like ATPase, C-terminal domain"/>
    <property type="match status" value="1"/>
</dbReference>
<dbReference type="GeneID" id="25277507"/>
<gene>
    <name evidence="2" type="ORF">A1O9_02565</name>
</gene>
<accession>A0A072PM93</accession>
<dbReference type="RefSeq" id="XP_013263591.1">
    <property type="nucleotide sequence ID" value="XM_013408137.1"/>
</dbReference>
<evidence type="ECO:0000313" key="3">
    <source>
        <dbReference type="Proteomes" id="UP000027920"/>
    </source>
</evidence>
<dbReference type="STRING" id="1182545.A0A072PM93"/>
<reference evidence="2 3" key="1">
    <citation type="submission" date="2013-03" db="EMBL/GenBank/DDBJ databases">
        <title>The Genome Sequence of Exophiala aquamarina CBS 119918.</title>
        <authorList>
            <consortium name="The Broad Institute Genomics Platform"/>
            <person name="Cuomo C."/>
            <person name="de Hoog S."/>
            <person name="Gorbushina A."/>
            <person name="Walker B."/>
            <person name="Young S.K."/>
            <person name="Zeng Q."/>
            <person name="Gargeya S."/>
            <person name="Fitzgerald M."/>
            <person name="Haas B."/>
            <person name="Abouelleil A."/>
            <person name="Allen A.W."/>
            <person name="Alvarado L."/>
            <person name="Arachchi H.M."/>
            <person name="Berlin A.M."/>
            <person name="Chapman S.B."/>
            <person name="Gainer-Dewar J."/>
            <person name="Goldberg J."/>
            <person name="Griggs A."/>
            <person name="Gujja S."/>
            <person name="Hansen M."/>
            <person name="Howarth C."/>
            <person name="Imamovic A."/>
            <person name="Ireland A."/>
            <person name="Larimer J."/>
            <person name="McCowan C."/>
            <person name="Murphy C."/>
            <person name="Pearson M."/>
            <person name="Poon T.W."/>
            <person name="Priest M."/>
            <person name="Roberts A."/>
            <person name="Saif S."/>
            <person name="Shea T."/>
            <person name="Sisk P."/>
            <person name="Sykes S."/>
            <person name="Wortman J."/>
            <person name="Nusbaum C."/>
            <person name="Birren B."/>
        </authorList>
    </citation>
    <scope>NUCLEOTIDE SEQUENCE [LARGE SCALE GENOMIC DNA]</scope>
    <source>
        <strain evidence="2 3">CBS 119918</strain>
    </source>
</reference>
<dbReference type="NCBIfam" id="NF047352">
    <property type="entry name" value="P_loop_sacsin"/>
    <property type="match status" value="1"/>
</dbReference>
<evidence type="ECO:0000259" key="1">
    <source>
        <dbReference type="Pfam" id="PF25794"/>
    </source>
</evidence>
<dbReference type="PANTHER" id="PTHR32387:SF0">
    <property type="entry name" value="PROTEIN NO VEIN"/>
    <property type="match status" value="1"/>
</dbReference>
<dbReference type="HOGENOM" id="CLU_930759_0_0_1"/>
<dbReference type="EMBL" id="AMGV01000002">
    <property type="protein sequence ID" value="KEF61001.1"/>
    <property type="molecule type" value="Genomic_DNA"/>
</dbReference>
<proteinExistence type="predicted"/>
<comment type="caution">
    <text evidence="2">The sequence shown here is derived from an EMBL/GenBank/DDBJ whole genome shotgun (WGS) entry which is preliminary data.</text>
</comment>
<sequence>MSKPGFDNDGLPLNATAAKREINRIRGDRGHIDDYDEDQIRKTDEDFQKDYRRRALIHREVYARYTKTSVAEQLYSSRFRLIYELLQNGDDACYTENVEPTITFRIKPTELIIESNERGFSLKDVESICDTGKSSKIGDSNTTGEKGLGFKSVFGIADYVHIQSGLWSFRFEHKRGEDGVGMITPMWTNILSSLPSNVGTRCTLRYSDSRDSFHKRLISEFEKLPKTIIFALRQLRKLSVVVETDDGRSSGITFTKDGDLNSDEMHINTIVTGQFGDHLSEITRLRLFQETVIDLPFES</sequence>
<dbReference type="Proteomes" id="UP000027920">
    <property type="component" value="Unassembled WGS sequence"/>
</dbReference>
<name>A0A072PM93_9EURO</name>
<dbReference type="InterPro" id="IPR036890">
    <property type="entry name" value="HATPase_C_sf"/>
</dbReference>